<gene>
    <name evidence="8" type="primary">cueR</name>
    <name evidence="8" type="ORF">GDR74_12670</name>
</gene>
<feature type="domain" description="HTH merR-type" evidence="7">
    <location>
        <begin position="1"/>
        <end position="69"/>
    </location>
</feature>
<dbReference type="Gene3D" id="1.10.1660.10">
    <property type="match status" value="1"/>
</dbReference>
<keyword evidence="3" id="KW-0805">Transcription regulation</keyword>
<dbReference type="Pfam" id="PF09278">
    <property type="entry name" value="MerR-DNA-bind"/>
    <property type="match status" value="1"/>
</dbReference>
<dbReference type="Pfam" id="PF00376">
    <property type="entry name" value="MerR"/>
    <property type="match status" value="1"/>
</dbReference>
<name>A0A5P9K0E6_9HYPH</name>
<evidence type="ECO:0000256" key="6">
    <source>
        <dbReference type="SAM" id="MobiDB-lite"/>
    </source>
</evidence>
<dbReference type="Proteomes" id="UP000325614">
    <property type="component" value="Chromosome"/>
</dbReference>
<keyword evidence="9" id="KW-1185">Reference proteome</keyword>
<reference evidence="8 9" key="1">
    <citation type="submission" date="2019-10" db="EMBL/GenBank/DDBJ databases">
        <title>Isolation, Identification of Microvirga thermotolerans HR1, a novel thermophilic bacterium and Comparative Genomics of the genus Microvirga.</title>
        <authorList>
            <person name="Li J."/>
            <person name="Zhang W."/>
            <person name="Lin M."/>
            <person name="Wang J."/>
        </authorList>
    </citation>
    <scope>NUCLEOTIDE SEQUENCE [LARGE SCALE GENOMIC DNA]</scope>
    <source>
        <strain evidence="8 9">HR1</strain>
    </source>
</reference>
<dbReference type="InterPro" id="IPR009061">
    <property type="entry name" value="DNA-bd_dom_put_sf"/>
</dbReference>
<dbReference type="PROSITE" id="PS00552">
    <property type="entry name" value="HTH_MERR_1"/>
    <property type="match status" value="1"/>
</dbReference>
<dbReference type="InterPro" id="IPR000551">
    <property type="entry name" value="MerR-type_HTH_dom"/>
</dbReference>
<evidence type="ECO:0000313" key="9">
    <source>
        <dbReference type="Proteomes" id="UP000325614"/>
    </source>
</evidence>
<keyword evidence="5" id="KW-0804">Transcription</keyword>
<dbReference type="RefSeq" id="WP_152586641.1">
    <property type="nucleotide sequence ID" value="NZ_CP045423.1"/>
</dbReference>
<organism evidence="8 9">
    <name type="scientific">Microvirga thermotolerans</name>
    <dbReference type="NCBI Taxonomy" id="2651334"/>
    <lineage>
        <taxon>Bacteria</taxon>
        <taxon>Pseudomonadati</taxon>
        <taxon>Pseudomonadota</taxon>
        <taxon>Alphaproteobacteria</taxon>
        <taxon>Hyphomicrobiales</taxon>
        <taxon>Methylobacteriaceae</taxon>
        <taxon>Microvirga</taxon>
    </lineage>
</organism>
<dbReference type="GO" id="GO:0005737">
    <property type="term" value="C:cytoplasm"/>
    <property type="evidence" value="ECO:0007669"/>
    <property type="project" value="UniProtKB-SubCell"/>
</dbReference>
<dbReference type="EMBL" id="CP045423">
    <property type="protein sequence ID" value="QFU17005.1"/>
    <property type="molecule type" value="Genomic_DNA"/>
</dbReference>
<evidence type="ECO:0000256" key="2">
    <source>
        <dbReference type="ARBA" id="ARBA00022490"/>
    </source>
</evidence>
<dbReference type="KEGG" id="mico:GDR74_12670"/>
<dbReference type="InterPro" id="IPR047057">
    <property type="entry name" value="MerR_fam"/>
</dbReference>
<dbReference type="PRINTS" id="PR00040">
    <property type="entry name" value="HTHMERR"/>
</dbReference>
<feature type="region of interest" description="Disordered" evidence="6">
    <location>
        <begin position="137"/>
        <end position="159"/>
    </location>
</feature>
<dbReference type="GO" id="GO:0045893">
    <property type="term" value="P:positive regulation of DNA-templated transcription"/>
    <property type="evidence" value="ECO:0007669"/>
    <property type="project" value="InterPro"/>
</dbReference>
<evidence type="ECO:0000313" key="8">
    <source>
        <dbReference type="EMBL" id="QFU17005.1"/>
    </source>
</evidence>
<dbReference type="InterPro" id="IPR011789">
    <property type="entry name" value="CueR"/>
</dbReference>
<dbReference type="NCBIfam" id="TIGR02044">
    <property type="entry name" value="CueR"/>
    <property type="match status" value="1"/>
</dbReference>
<dbReference type="PANTHER" id="PTHR30204:SF94">
    <property type="entry name" value="HEAVY METAL-DEPENDENT TRANSCRIPTIONAL REGULATOR HI_0293-RELATED"/>
    <property type="match status" value="1"/>
</dbReference>
<evidence type="ECO:0000256" key="1">
    <source>
        <dbReference type="ARBA" id="ARBA00004496"/>
    </source>
</evidence>
<comment type="subcellular location">
    <subcellularLocation>
        <location evidence="1">Cytoplasm</location>
    </subcellularLocation>
</comment>
<evidence type="ECO:0000259" key="7">
    <source>
        <dbReference type="PROSITE" id="PS50937"/>
    </source>
</evidence>
<keyword evidence="2" id="KW-0963">Cytoplasm</keyword>
<protein>
    <submittedName>
        <fullName evidence="8">Cu(I)-responsive transcriptional regulator</fullName>
    </submittedName>
</protein>
<proteinExistence type="predicted"/>
<dbReference type="SUPFAM" id="SSF46955">
    <property type="entry name" value="Putative DNA-binding domain"/>
    <property type="match status" value="1"/>
</dbReference>
<evidence type="ECO:0000256" key="4">
    <source>
        <dbReference type="ARBA" id="ARBA00023125"/>
    </source>
</evidence>
<keyword evidence="4" id="KW-0238">DNA-binding</keyword>
<dbReference type="AlphaFoldDB" id="A0A5P9K0E6"/>
<dbReference type="PROSITE" id="PS50937">
    <property type="entry name" value="HTH_MERR_2"/>
    <property type="match status" value="1"/>
</dbReference>
<sequence>MNIGQAAERSGVSAKMIRYYESIGLIPKTVRTEAGYRVYSDSDVHTLRFIRRARDLGFSVEQIGELVSLWQDRSRASTDVKAIALGHIQALERKIAELRSMSETLKHLAHNCHGDDRPECPILEELAGQGSVHDCANAKAGHVPRPVPRRALPKGARAS</sequence>
<evidence type="ECO:0000256" key="5">
    <source>
        <dbReference type="ARBA" id="ARBA00023163"/>
    </source>
</evidence>
<dbReference type="CDD" id="cd01108">
    <property type="entry name" value="HTH_CueR"/>
    <property type="match status" value="1"/>
</dbReference>
<dbReference type="GO" id="GO:0003677">
    <property type="term" value="F:DNA binding"/>
    <property type="evidence" value="ECO:0007669"/>
    <property type="project" value="UniProtKB-KW"/>
</dbReference>
<dbReference type="GO" id="GO:0005507">
    <property type="term" value="F:copper ion binding"/>
    <property type="evidence" value="ECO:0007669"/>
    <property type="project" value="InterPro"/>
</dbReference>
<dbReference type="PANTHER" id="PTHR30204">
    <property type="entry name" value="REDOX-CYCLING DRUG-SENSING TRANSCRIPTIONAL ACTIVATOR SOXR"/>
    <property type="match status" value="1"/>
</dbReference>
<dbReference type="GO" id="GO:0003700">
    <property type="term" value="F:DNA-binding transcription factor activity"/>
    <property type="evidence" value="ECO:0007669"/>
    <property type="project" value="InterPro"/>
</dbReference>
<dbReference type="InterPro" id="IPR015358">
    <property type="entry name" value="Tscrpt_reg_MerR_DNA-bd"/>
</dbReference>
<evidence type="ECO:0000256" key="3">
    <source>
        <dbReference type="ARBA" id="ARBA00023015"/>
    </source>
</evidence>
<dbReference type="SMART" id="SM00422">
    <property type="entry name" value="HTH_MERR"/>
    <property type="match status" value="1"/>
</dbReference>
<accession>A0A5P9K0E6</accession>